<name>A0A3S4B4W7_9BRAD</name>
<sequence>MAAAQLGLGEVPTLKLSHLSAGERRAYVLADNKLALNAGWDTEILAIELQALIDLDFDGSVTGFSLADADLALDQARESAPDAAEGSDLVCNGWRGQGQAARATGTKGRQFQGSNAAKSVFL</sequence>
<comment type="caution">
    <text evidence="1">The sequence shown here is derived from an EMBL/GenBank/DDBJ whole genome shotgun (WGS) entry which is preliminary data.</text>
</comment>
<dbReference type="AlphaFoldDB" id="A0A3S4B4W7"/>
<dbReference type="Proteomes" id="UP000289200">
    <property type="component" value="Unassembled WGS sequence"/>
</dbReference>
<organism evidence="1 2">
    <name type="scientific">Rhodoplanes serenus</name>
    <dbReference type="NCBI Taxonomy" id="200615"/>
    <lineage>
        <taxon>Bacteria</taxon>
        <taxon>Pseudomonadati</taxon>
        <taxon>Pseudomonadota</taxon>
        <taxon>Alphaproteobacteria</taxon>
        <taxon>Hyphomicrobiales</taxon>
        <taxon>Nitrobacteraceae</taxon>
        <taxon>Rhodoplanes</taxon>
    </lineage>
</organism>
<evidence type="ECO:0000313" key="1">
    <source>
        <dbReference type="EMBL" id="VCU11716.1"/>
    </source>
</evidence>
<reference evidence="2" key="1">
    <citation type="submission" date="2018-10" db="EMBL/GenBank/DDBJ databases">
        <authorList>
            <person name="Peiro R."/>
            <person name="Begona"/>
            <person name="Cbmso G."/>
            <person name="Lopez M."/>
            <person name="Gonzalez S."/>
            <person name="Sacristan E."/>
            <person name="Castillo E."/>
        </authorList>
    </citation>
    <scope>NUCLEOTIDE SEQUENCE [LARGE SCALE GENOMIC DNA]</scope>
</reference>
<evidence type="ECO:0000313" key="2">
    <source>
        <dbReference type="Proteomes" id="UP000289200"/>
    </source>
</evidence>
<dbReference type="EMBL" id="UWOC01000211">
    <property type="protein sequence ID" value="VCU11716.1"/>
    <property type="molecule type" value="Genomic_DNA"/>
</dbReference>
<keyword evidence="2" id="KW-1185">Reference proteome</keyword>
<proteinExistence type="predicted"/>
<gene>
    <name evidence="1" type="ORF">RHODGE_RHODGE_04931</name>
</gene>
<protein>
    <submittedName>
        <fullName evidence="1">Uncharacterized protein</fullName>
    </submittedName>
</protein>
<accession>A0A3S4B4W7</accession>